<dbReference type="AlphaFoldDB" id="A0A645BVY7"/>
<accession>A0A645BVY7</accession>
<organism evidence="1">
    <name type="scientific">bioreactor metagenome</name>
    <dbReference type="NCBI Taxonomy" id="1076179"/>
    <lineage>
        <taxon>unclassified sequences</taxon>
        <taxon>metagenomes</taxon>
        <taxon>ecological metagenomes</taxon>
    </lineage>
</organism>
<comment type="caution">
    <text evidence="1">The sequence shown here is derived from an EMBL/GenBank/DDBJ whole genome shotgun (WGS) entry which is preliminary data.</text>
</comment>
<gene>
    <name evidence="1" type="ORF">SDC9_112848</name>
</gene>
<sequence>MLTLTSETANRVFIDYKLVVIAVDALRGESCSEIVAETVAQHITHIALIEHRLIQYFSGITIACQA</sequence>
<dbReference type="EMBL" id="VSSQ01020799">
    <property type="protein sequence ID" value="MPM65944.1"/>
    <property type="molecule type" value="Genomic_DNA"/>
</dbReference>
<name>A0A645BVY7_9ZZZZ</name>
<protein>
    <submittedName>
        <fullName evidence="1">Uncharacterized protein</fullName>
    </submittedName>
</protein>
<proteinExistence type="predicted"/>
<reference evidence="1" key="1">
    <citation type="submission" date="2019-08" db="EMBL/GenBank/DDBJ databases">
        <authorList>
            <person name="Kucharzyk K."/>
            <person name="Murdoch R.W."/>
            <person name="Higgins S."/>
            <person name="Loffler F."/>
        </authorList>
    </citation>
    <scope>NUCLEOTIDE SEQUENCE</scope>
</reference>
<evidence type="ECO:0000313" key="1">
    <source>
        <dbReference type="EMBL" id="MPM65944.1"/>
    </source>
</evidence>